<accession>A0A915J4I4</accession>
<evidence type="ECO:0000313" key="3">
    <source>
        <dbReference type="WBParaSite" id="nRc.2.0.1.t21377-RA"/>
    </source>
</evidence>
<reference evidence="3" key="1">
    <citation type="submission" date="2022-11" db="UniProtKB">
        <authorList>
            <consortium name="WormBaseParasite"/>
        </authorList>
    </citation>
    <scope>IDENTIFICATION</scope>
</reference>
<dbReference type="Proteomes" id="UP000887565">
    <property type="component" value="Unplaced"/>
</dbReference>
<dbReference type="InterPro" id="IPR027417">
    <property type="entry name" value="P-loop_NTPase"/>
</dbReference>
<dbReference type="WBParaSite" id="nRc.2.0.1.t21377-RA">
    <property type="protein sequence ID" value="nRc.2.0.1.t21377-RA"/>
    <property type="gene ID" value="nRc.2.0.1.g21377"/>
</dbReference>
<sequence>MISGFPIAWVNVTGQESLRYNSRSIQNVKEARAIVNLAATLIGLQKFKNEDIVIITSYSAQVKLLHSTLLEACKAIMAGKYLENGYLSPTQMENELKKI</sequence>
<protein>
    <submittedName>
        <fullName evidence="3">DNA2/NAM7 helicase-like C-terminal domain-containing protein</fullName>
    </submittedName>
</protein>
<keyword evidence="2" id="KW-1185">Reference proteome</keyword>
<name>A0A915J4I4_ROMCU</name>
<proteinExistence type="predicted"/>
<dbReference type="Gene3D" id="3.40.50.300">
    <property type="entry name" value="P-loop containing nucleotide triphosphate hydrolases"/>
    <property type="match status" value="1"/>
</dbReference>
<feature type="domain" description="DNA2/NAM7 helicase-like C-terminal" evidence="1">
    <location>
        <begin position="5"/>
        <end position="73"/>
    </location>
</feature>
<dbReference type="InterPro" id="IPR041679">
    <property type="entry name" value="DNA2/NAM7-like_C"/>
</dbReference>
<evidence type="ECO:0000259" key="1">
    <source>
        <dbReference type="Pfam" id="PF13087"/>
    </source>
</evidence>
<dbReference type="Pfam" id="PF13087">
    <property type="entry name" value="AAA_12"/>
    <property type="match status" value="1"/>
</dbReference>
<evidence type="ECO:0000313" key="2">
    <source>
        <dbReference type="Proteomes" id="UP000887565"/>
    </source>
</evidence>
<dbReference type="AlphaFoldDB" id="A0A915J4I4"/>
<organism evidence="2 3">
    <name type="scientific">Romanomermis culicivorax</name>
    <name type="common">Nematode worm</name>
    <dbReference type="NCBI Taxonomy" id="13658"/>
    <lineage>
        <taxon>Eukaryota</taxon>
        <taxon>Metazoa</taxon>
        <taxon>Ecdysozoa</taxon>
        <taxon>Nematoda</taxon>
        <taxon>Enoplea</taxon>
        <taxon>Dorylaimia</taxon>
        <taxon>Mermithida</taxon>
        <taxon>Mermithoidea</taxon>
        <taxon>Mermithidae</taxon>
        <taxon>Romanomermis</taxon>
    </lineage>
</organism>